<dbReference type="EMBL" id="FXUL01000026">
    <property type="protein sequence ID" value="SMP77325.1"/>
    <property type="molecule type" value="Genomic_DNA"/>
</dbReference>
<dbReference type="Proteomes" id="UP001158049">
    <property type="component" value="Unassembled WGS sequence"/>
</dbReference>
<proteinExistence type="predicted"/>
<evidence type="ECO:0000313" key="2">
    <source>
        <dbReference type="EMBL" id="SMP77325.1"/>
    </source>
</evidence>
<dbReference type="RefSeq" id="WP_283444929.1">
    <property type="nucleotide sequence ID" value="NZ_FXUL01000026.1"/>
</dbReference>
<name>A0ABY1QQ16_9BURK</name>
<organism evidence="2 3">
    <name type="scientific">Noviherbaspirillum suwonense</name>
    <dbReference type="NCBI Taxonomy" id="1224511"/>
    <lineage>
        <taxon>Bacteria</taxon>
        <taxon>Pseudomonadati</taxon>
        <taxon>Pseudomonadota</taxon>
        <taxon>Betaproteobacteria</taxon>
        <taxon>Burkholderiales</taxon>
        <taxon>Oxalobacteraceae</taxon>
        <taxon>Noviherbaspirillum</taxon>
    </lineage>
</organism>
<evidence type="ECO:0000256" key="1">
    <source>
        <dbReference type="SAM" id="MobiDB-lite"/>
    </source>
</evidence>
<protein>
    <submittedName>
        <fullName evidence="2">Uncharacterized protein</fullName>
    </submittedName>
</protein>
<accession>A0ABY1QQ16</accession>
<feature type="region of interest" description="Disordered" evidence="1">
    <location>
        <begin position="83"/>
        <end position="108"/>
    </location>
</feature>
<comment type="caution">
    <text evidence="2">The sequence shown here is derived from an EMBL/GenBank/DDBJ whole genome shotgun (WGS) entry which is preliminary data.</text>
</comment>
<gene>
    <name evidence="2" type="ORF">SAMN06295970_12661</name>
</gene>
<evidence type="ECO:0000313" key="3">
    <source>
        <dbReference type="Proteomes" id="UP001158049"/>
    </source>
</evidence>
<reference evidence="2 3" key="1">
    <citation type="submission" date="2017-05" db="EMBL/GenBank/DDBJ databases">
        <authorList>
            <person name="Varghese N."/>
            <person name="Submissions S."/>
        </authorList>
    </citation>
    <scope>NUCLEOTIDE SEQUENCE [LARGE SCALE GENOMIC DNA]</scope>
    <source>
        <strain evidence="2 3">DSM 26001</strain>
    </source>
</reference>
<sequence length="108" mass="11086">MKKLILVLAILILPVHFLVDGFGSLMAKDGVVGMTAAATTNCTPGLDADPACADDDPLEVSGTPDSSDYLALIPAFGDARTSGAAASQRQVPFPPSFYPLTASPPPRA</sequence>
<feature type="compositionally biased region" description="Pro residues" evidence="1">
    <location>
        <begin position="92"/>
        <end position="108"/>
    </location>
</feature>
<keyword evidence="3" id="KW-1185">Reference proteome</keyword>